<feature type="region of interest" description="Disordered" evidence="1">
    <location>
        <begin position="1"/>
        <end position="60"/>
    </location>
</feature>
<sequence>TLAAAPSPPIAAPSSSSHLSRLPGFPRAAASSAHLSRPPSHLVRRRCGGELTGDGGGAGFDLQEREREVWLRRVPTGVGLRRRGRARPGDWSLEFVHCCLFRQAGGARGKVQAHTTMLLFSISKDTCRHPGTQATNTTTTWCIRPSPTSFRPCINSSTALAVEASSSTAVLQGRGRRPATGGRSRPVRRASGRGQPEMLEMETK</sequence>
<feature type="compositionally biased region" description="Pro residues" evidence="1">
    <location>
        <begin position="1"/>
        <end position="11"/>
    </location>
</feature>
<evidence type="ECO:0000256" key="1">
    <source>
        <dbReference type="SAM" id="MobiDB-lite"/>
    </source>
</evidence>
<dbReference type="AlphaFoldDB" id="A0A8R7UYG8"/>
<feature type="region of interest" description="Disordered" evidence="1">
    <location>
        <begin position="166"/>
        <end position="204"/>
    </location>
</feature>
<feature type="compositionally biased region" description="Gly residues" evidence="1">
    <location>
        <begin position="50"/>
        <end position="59"/>
    </location>
</feature>
<reference evidence="2" key="2">
    <citation type="submission" date="2018-03" db="EMBL/GenBank/DDBJ databases">
        <title>The Triticum urartu genome reveals the dynamic nature of wheat genome evolution.</title>
        <authorList>
            <person name="Ling H."/>
            <person name="Ma B."/>
            <person name="Shi X."/>
            <person name="Liu H."/>
            <person name="Dong L."/>
            <person name="Sun H."/>
            <person name="Cao Y."/>
            <person name="Gao Q."/>
            <person name="Zheng S."/>
            <person name="Li Y."/>
            <person name="Yu Y."/>
            <person name="Du H."/>
            <person name="Qi M."/>
            <person name="Li Y."/>
            <person name="Yu H."/>
            <person name="Cui Y."/>
            <person name="Wang N."/>
            <person name="Chen C."/>
            <person name="Wu H."/>
            <person name="Zhao Y."/>
            <person name="Zhang J."/>
            <person name="Li Y."/>
            <person name="Zhou W."/>
            <person name="Zhang B."/>
            <person name="Hu W."/>
            <person name="Eijk M."/>
            <person name="Tang J."/>
            <person name="Witsenboer H."/>
            <person name="Zhao S."/>
            <person name="Li Z."/>
            <person name="Zhang A."/>
            <person name="Wang D."/>
            <person name="Liang C."/>
        </authorList>
    </citation>
    <scope>NUCLEOTIDE SEQUENCE [LARGE SCALE GENOMIC DNA]</scope>
    <source>
        <strain evidence="2">cv. G1812</strain>
    </source>
</reference>
<reference evidence="3" key="1">
    <citation type="journal article" date="2013" name="Nature">
        <title>Draft genome of the wheat A-genome progenitor Triticum urartu.</title>
        <authorList>
            <person name="Ling H.Q."/>
            <person name="Zhao S."/>
            <person name="Liu D."/>
            <person name="Wang J."/>
            <person name="Sun H."/>
            <person name="Zhang C."/>
            <person name="Fan H."/>
            <person name="Li D."/>
            <person name="Dong L."/>
            <person name="Tao Y."/>
            <person name="Gao C."/>
            <person name="Wu H."/>
            <person name="Li Y."/>
            <person name="Cui Y."/>
            <person name="Guo X."/>
            <person name="Zheng S."/>
            <person name="Wang B."/>
            <person name="Yu K."/>
            <person name="Liang Q."/>
            <person name="Yang W."/>
            <person name="Lou X."/>
            <person name="Chen J."/>
            <person name="Feng M."/>
            <person name="Jian J."/>
            <person name="Zhang X."/>
            <person name="Luo G."/>
            <person name="Jiang Y."/>
            <person name="Liu J."/>
            <person name="Wang Z."/>
            <person name="Sha Y."/>
            <person name="Zhang B."/>
            <person name="Wu H."/>
            <person name="Tang D."/>
            <person name="Shen Q."/>
            <person name="Xue P."/>
            <person name="Zou S."/>
            <person name="Wang X."/>
            <person name="Liu X."/>
            <person name="Wang F."/>
            <person name="Yang Y."/>
            <person name="An X."/>
            <person name="Dong Z."/>
            <person name="Zhang K."/>
            <person name="Zhang X."/>
            <person name="Luo M.C."/>
            <person name="Dvorak J."/>
            <person name="Tong Y."/>
            <person name="Wang J."/>
            <person name="Yang H."/>
            <person name="Li Z."/>
            <person name="Wang D."/>
            <person name="Zhang A."/>
            <person name="Wang J."/>
        </authorList>
    </citation>
    <scope>NUCLEOTIDE SEQUENCE</scope>
    <source>
        <strain evidence="3">cv. G1812</strain>
    </source>
</reference>
<evidence type="ECO:0000313" key="3">
    <source>
        <dbReference type="Proteomes" id="UP000015106"/>
    </source>
</evidence>
<protein>
    <submittedName>
        <fullName evidence="2">Uncharacterized protein</fullName>
    </submittedName>
</protein>
<dbReference type="Gramene" id="TuG1812G0600003809.01.T02">
    <property type="protein sequence ID" value="TuG1812G0600003809.01.T02"/>
    <property type="gene ID" value="TuG1812G0600003809.01"/>
</dbReference>
<keyword evidence="3" id="KW-1185">Reference proteome</keyword>
<reference evidence="2" key="3">
    <citation type="submission" date="2022-06" db="UniProtKB">
        <authorList>
            <consortium name="EnsemblPlants"/>
        </authorList>
    </citation>
    <scope>IDENTIFICATION</scope>
</reference>
<name>A0A8R7UYG8_TRIUA</name>
<organism evidence="2 3">
    <name type="scientific">Triticum urartu</name>
    <name type="common">Red wild einkorn</name>
    <name type="synonym">Crithodium urartu</name>
    <dbReference type="NCBI Taxonomy" id="4572"/>
    <lineage>
        <taxon>Eukaryota</taxon>
        <taxon>Viridiplantae</taxon>
        <taxon>Streptophyta</taxon>
        <taxon>Embryophyta</taxon>
        <taxon>Tracheophyta</taxon>
        <taxon>Spermatophyta</taxon>
        <taxon>Magnoliopsida</taxon>
        <taxon>Liliopsida</taxon>
        <taxon>Poales</taxon>
        <taxon>Poaceae</taxon>
        <taxon>BOP clade</taxon>
        <taxon>Pooideae</taxon>
        <taxon>Triticodae</taxon>
        <taxon>Triticeae</taxon>
        <taxon>Triticinae</taxon>
        <taxon>Triticum</taxon>
    </lineage>
</organism>
<dbReference type="Proteomes" id="UP000015106">
    <property type="component" value="Chromosome 6"/>
</dbReference>
<proteinExistence type="predicted"/>
<dbReference type="EnsemblPlants" id="TuG1812G0600003809.01.T02">
    <property type="protein sequence ID" value="TuG1812G0600003809.01.T02"/>
    <property type="gene ID" value="TuG1812G0600003809.01"/>
</dbReference>
<evidence type="ECO:0000313" key="2">
    <source>
        <dbReference type="EnsemblPlants" id="TuG1812G0600003809.01.T02"/>
    </source>
</evidence>
<accession>A0A8R7UYG8</accession>